<feature type="transmembrane region" description="Helical" evidence="1">
    <location>
        <begin position="251"/>
        <end position="269"/>
    </location>
</feature>
<keyword evidence="1" id="KW-1133">Transmembrane helix</keyword>
<name>A0A2Z5VCT3_HELPX</name>
<sequence length="536" mass="57901">MFNIKRTFLVTIISFFLIVPNWLKAIDLPIVSNLKIYQTVYCMLIPSYVLTNKSFADILTGYTSIGASGSGKSSGQGVIEALSTPLATSLAASNLVKYLNTLGPLWGSAWASVATAIQGFALTPSSGCNFGWNALINKNIDVSMDSMLDNLSNKIQNFTKGGVENNVKGNVLLQIISSITAQASMNITADGLIWLIGKEFTANKLQNNTTAMLAFAALESVVKGADAAVLPAYGVVNLPDIIIGQGSYLDFVSYLIYIVFGIFVFISFMKLRDISNGIQINIGFEYMRFVGGTLFKMAMVSFIAYAGFGYLYKISYSIYFGLAGAFGLNQVLFWALDLVLNYTVNSILPAVRAVFSNVGNNNAPSLLQGLQVAGISLFAIFMQVTIIMRISTVVVKPLIAGAFSGIVFPIAVCLIVLDWFKDSMKNILIWFINNLFILVLAIPILLFGVLALLAFNLTITPSVAIQNINQGGLGIDSTIASLITLFILKGFIETIIESVNAIVNTIFSSVSMDGSRMDRERDALMIGRVGGSMFKG</sequence>
<evidence type="ECO:0000313" key="2">
    <source>
        <dbReference type="EMBL" id="BBB34513.1"/>
    </source>
</evidence>
<dbReference type="EMBL" id="LC335214">
    <property type="protein sequence ID" value="BBB34513.1"/>
    <property type="molecule type" value="Genomic_DNA"/>
</dbReference>
<keyword evidence="1" id="KW-0472">Membrane</keyword>
<dbReference type="EMBL" id="LC335216">
    <property type="protein sequence ID" value="BBB34515.1"/>
    <property type="molecule type" value="Genomic_DNA"/>
</dbReference>
<reference evidence="3" key="1">
    <citation type="submission" date="2017-11" db="EMBL/GenBank/DDBJ databases">
        <title>Distribution and pathogenic roles of integrating conjugative elements and cag pathogenicity islands of Helicobacter pylori in Indonesia.</title>
        <authorList>
            <person name="Waskito L.A."/>
            <person name="Miftahussurur M."/>
            <person name="Lusida M.I."/>
            <person name="Syam A.F."/>
            <person name="Suzuki R."/>
            <person name="Subsomwong P."/>
            <person name="Uchida T."/>
            <person name="Hamdan M."/>
            <person name="Nasronudin N."/>
            <person name="Yamaoka Y."/>
        </authorList>
    </citation>
    <scope>NUCLEOTIDE SEQUENCE</scope>
    <source>
        <strain evidence="2">KPG47</strain>
        <strain evidence="3">KPG73</strain>
    </source>
</reference>
<gene>
    <name evidence="3" type="primary">cag9</name>
</gene>
<feature type="transmembrane region" description="Helical" evidence="1">
    <location>
        <begin position="427"/>
        <end position="455"/>
    </location>
</feature>
<protein>
    <submittedName>
        <fullName evidence="3">Cag pathogenicity island protein 9</fullName>
    </submittedName>
</protein>
<proteinExistence type="predicted"/>
<feature type="transmembrane region" description="Helical" evidence="1">
    <location>
        <begin position="289"/>
        <end position="312"/>
    </location>
</feature>
<evidence type="ECO:0000256" key="1">
    <source>
        <dbReference type="SAM" id="Phobius"/>
    </source>
</evidence>
<organism evidence="3">
    <name type="scientific">Helicobacter pylori</name>
    <name type="common">Campylobacter pylori</name>
    <dbReference type="NCBI Taxonomy" id="210"/>
    <lineage>
        <taxon>Bacteria</taxon>
        <taxon>Pseudomonadati</taxon>
        <taxon>Campylobacterota</taxon>
        <taxon>Epsilonproteobacteria</taxon>
        <taxon>Campylobacterales</taxon>
        <taxon>Helicobacteraceae</taxon>
        <taxon>Helicobacter</taxon>
    </lineage>
</organism>
<keyword evidence="1" id="KW-0812">Transmembrane</keyword>
<dbReference type="AlphaFoldDB" id="A0A2Z5VCT3"/>
<feature type="transmembrane region" description="Helical" evidence="1">
    <location>
        <begin position="318"/>
        <end position="344"/>
    </location>
</feature>
<feature type="transmembrane region" description="Helical" evidence="1">
    <location>
        <begin position="365"/>
        <end position="386"/>
    </location>
</feature>
<feature type="transmembrane region" description="Helical" evidence="1">
    <location>
        <begin position="398"/>
        <end position="420"/>
    </location>
</feature>
<accession>A0A2Z5VCT3</accession>
<evidence type="ECO:0000313" key="3">
    <source>
        <dbReference type="EMBL" id="BBB34515.1"/>
    </source>
</evidence>